<sequence>MSKGDGVDSKEVDKEFKRIFKEIRDTELSRRTLLKFFGGGAGTAVLAQLFAHKKFLDGSLESGLKAIADESSSRVLGVKELDSPTPTLYRVDDEVYQRWGSREEDKNDFAVFGDIAKWLKSQGGVLRYSFDYTNPRQIALIDESKIAAGASFGKKVDDIEVSSPGMARALAALSVVNGAYDMSEAMHGAEAATDELIPEELENRPPEISDPKTLRKMVWTAARLCGAGDMGVTTVERSINWVNANVEFTDEVDEVQVRNGKRLVPSEMDRIVVATVEQPFFQTQYNTRTFAPRPNSMGYSRTNLLRFMLEVFIRSMGYRAKSHWGGNEWTINVPLAVDAGLGEGGRHSRHVHPVFGGNHRPIAKVFTDMPLEPDKPIYFGLQEFCKGCKLCAINCPSNTITYGEKTWGYEEKTPTSWERVNSDVKFDGSKNEGVYKWYSRPKTCLRFWMENGASCEQCINTCPFTVGRSWLHDIFRVLAGNSSLLDKQLRNMHHALGYEEPLSPEDVWDIDFLPYGINQDPGLDDF</sequence>
<reference evidence="8" key="1">
    <citation type="submission" date="2016-12" db="EMBL/GenBank/DDBJ databases">
        <title>Discovery of methanogenic haloarchaea.</title>
        <authorList>
            <person name="Sorokin D.Y."/>
            <person name="Makarova K.S."/>
            <person name="Abbas B."/>
            <person name="Ferrer M."/>
            <person name="Golyshin P.N."/>
        </authorList>
    </citation>
    <scope>NUCLEOTIDE SEQUENCE [LARGE SCALE GENOMIC DNA]</scope>
    <source>
        <strain evidence="8">HMET1</strain>
    </source>
</reference>
<evidence type="ECO:0000313" key="9">
    <source>
        <dbReference type="Proteomes" id="UP000185744"/>
    </source>
</evidence>
<dbReference type="InParanoid" id="A0A1Q6DX39"/>
<dbReference type="InterPro" id="IPR017896">
    <property type="entry name" value="4Fe4S_Fe-S-bd"/>
</dbReference>
<comment type="subcellular location">
    <subcellularLocation>
        <location evidence="1">Cell envelope</location>
    </subcellularLocation>
</comment>
<organism evidence="8 9">
    <name type="scientific">Methanohalarchaeum thermophilum</name>
    <dbReference type="NCBI Taxonomy" id="1903181"/>
    <lineage>
        <taxon>Archaea</taxon>
        <taxon>Methanobacteriati</taxon>
        <taxon>Methanobacteriota</taxon>
        <taxon>Methanonatronarchaeia</taxon>
        <taxon>Methanonatronarchaeales</taxon>
        <taxon>Methanonatronarchaeaceae</taxon>
        <taxon>Candidatus Methanohalarchaeum</taxon>
    </lineage>
</organism>
<keyword evidence="5" id="KW-0411">Iron-sulfur</keyword>
<evidence type="ECO:0000256" key="1">
    <source>
        <dbReference type="ARBA" id="ARBA00004196"/>
    </source>
</evidence>
<dbReference type="SUPFAM" id="SSF54862">
    <property type="entry name" value="4Fe-4S ferredoxins"/>
    <property type="match status" value="1"/>
</dbReference>
<evidence type="ECO:0000256" key="4">
    <source>
        <dbReference type="ARBA" id="ARBA00023004"/>
    </source>
</evidence>
<evidence type="ECO:0000313" key="8">
    <source>
        <dbReference type="EMBL" id="OKY78939.1"/>
    </source>
</evidence>
<dbReference type="Proteomes" id="UP000185744">
    <property type="component" value="Unassembled WGS sequence"/>
</dbReference>
<dbReference type="GO" id="GO:0046872">
    <property type="term" value="F:metal ion binding"/>
    <property type="evidence" value="ECO:0007669"/>
    <property type="project" value="UniProtKB-KW"/>
</dbReference>
<comment type="caution">
    <text evidence="8">The sequence shown here is derived from an EMBL/GenBank/DDBJ whole genome shotgun (WGS) entry which is preliminary data.</text>
</comment>
<evidence type="ECO:0000256" key="6">
    <source>
        <dbReference type="ARBA" id="ARBA00023136"/>
    </source>
</evidence>
<dbReference type="GO" id="GO:0016491">
    <property type="term" value="F:oxidoreductase activity"/>
    <property type="evidence" value="ECO:0007669"/>
    <property type="project" value="UniProtKB-ARBA"/>
</dbReference>
<dbReference type="InterPro" id="IPR012832">
    <property type="entry name" value="RDH"/>
</dbReference>
<gene>
    <name evidence="8" type="ORF">BTN85_1444</name>
</gene>
<dbReference type="InterPro" id="IPR017900">
    <property type="entry name" value="4Fe4S_Fe_S_CS"/>
</dbReference>
<proteinExistence type="predicted"/>
<protein>
    <submittedName>
        <fullName evidence="8">Epoxyqueuosine reductase QueG (Queuosine biosynthesis)</fullName>
    </submittedName>
</protein>
<dbReference type="NCBIfam" id="TIGR02486">
    <property type="entry name" value="RDH"/>
    <property type="match status" value="1"/>
</dbReference>
<dbReference type="EMBL" id="MSDW01000001">
    <property type="protein sequence ID" value="OKY78939.1"/>
    <property type="molecule type" value="Genomic_DNA"/>
</dbReference>
<keyword evidence="9" id="KW-1185">Reference proteome</keyword>
<keyword evidence="3" id="KW-0732">Signal</keyword>
<dbReference type="PROSITE" id="PS00198">
    <property type="entry name" value="4FE4S_FER_1"/>
    <property type="match status" value="1"/>
</dbReference>
<dbReference type="AlphaFoldDB" id="A0A1Q6DX39"/>
<dbReference type="Pfam" id="PF12838">
    <property type="entry name" value="Fer4_7"/>
    <property type="match status" value="1"/>
</dbReference>
<accession>A0A1Q6DX39</accession>
<dbReference type="STRING" id="1903181.BTN85_1444"/>
<keyword evidence="2" id="KW-0479">Metal-binding</keyword>
<dbReference type="Gene3D" id="3.30.70.20">
    <property type="match status" value="1"/>
</dbReference>
<evidence type="ECO:0000256" key="3">
    <source>
        <dbReference type="ARBA" id="ARBA00022729"/>
    </source>
</evidence>
<name>A0A1Q6DX39_METT1</name>
<keyword evidence="4" id="KW-0408">Iron</keyword>
<keyword evidence="6" id="KW-0472">Membrane</keyword>
<feature type="domain" description="4Fe-4S ferredoxin-type" evidence="7">
    <location>
        <begin position="375"/>
        <end position="405"/>
    </location>
</feature>
<evidence type="ECO:0000256" key="5">
    <source>
        <dbReference type="ARBA" id="ARBA00023014"/>
    </source>
</evidence>
<evidence type="ECO:0000259" key="7">
    <source>
        <dbReference type="PROSITE" id="PS51379"/>
    </source>
</evidence>
<dbReference type="PROSITE" id="PS51379">
    <property type="entry name" value="4FE4S_FER_2"/>
    <property type="match status" value="1"/>
</dbReference>
<evidence type="ECO:0000256" key="2">
    <source>
        <dbReference type="ARBA" id="ARBA00022723"/>
    </source>
</evidence>
<dbReference type="GO" id="GO:0051536">
    <property type="term" value="F:iron-sulfur cluster binding"/>
    <property type="evidence" value="ECO:0007669"/>
    <property type="project" value="UniProtKB-KW"/>
</dbReference>